<sequence length="232" mass="25335">MTLTNMELREQVAACTRLMVPEGIIDFSGHVSARIPGSDHMLIQPRLVGRSVLRPEDLLVADLDGNLVEGDGELPSETALHTGVYRARPDAHAVCHGHPLHSTVFSTVDVPMRPMRNFAQRIADGVPVHRDGTHIRSQAQGEELAKTLGDHLVCLLRGHGTVVVGGSVKELFSNCLDLEENAKAQIQASMVGTPLPFEDDEIEALRASFGSPSGRASKIWNHYLEKGAHYLW</sequence>
<keyword evidence="1" id="KW-0479">Metal-binding</keyword>
<keyword evidence="5" id="KW-1185">Reference proteome</keyword>
<evidence type="ECO:0000313" key="4">
    <source>
        <dbReference type="EMBL" id="GGI07528.1"/>
    </source>
</evidence>
<dbReference type="GO" id="GO:0046872">
    <property type="term" value="F:metal ion binding"/>
    <property type="evidence" value="ECO:0007669"/>
    <property type="project" value="UniProtKB-KW"/>
</dbReference>
<name>A0A8J3A912_9ACTN</name>
<dbReference type="OrthoDB" id="3729465at2"/>
<dbReference type="SUPFAM" id="SSF53639">
    <property type="entry name" value="AraD/HMP-PK domain-like"/>
    <property type="match status" value="1"/>
</dbReference>
<dbReference type="Proteomes" id="UP000650511">
    <property type="component" value="Unassembled WGS sequence"/>
</dbReference>
<organism evidence="4 5">
    <name type="scientific">Egicoccus halophilus</name>
    <dbReference type="NCBI Taxonomy" id="1670830"/>
    <lineage>
        <taxon>Bacteria</taxon>
        <taxon>Bacillati</taxon>
        <taxon>Actinomycetota</taxon>
        <taxon>Nitriliruptoria</taxon>
        <taxon>Egicoccales</taxon>
        <taxon>Egicoccaceae</taxon>
        <taxon>Egicoccus</taxon>
    </lineage>
</organism>
<dbReference type="EMBL" id="BMHA01000009">
    <property type="protein sequence ID" value="GGI07528.1"/>
    <property type="molecule type" value="Genomic_DNA"/>
</dbReference>
<dbReference type="PANTHER" id="PTHR22789:SF0">
    <property type="entry name" value="3-OXO-TETRONATE 4-PHOSPHATE DECARBOXYLASE-RELATED"/>
    <property type="match status" value="1"/>
</dbReference>
<gene>
    <name evidence="4" type="ORF">GCM10011354_24540</name>
</gene>
<keyword evidence="2" id="KW-0456">Lyase</keyword>
<dbReference type="AlphaFoldDB" id="A0A8J3A912"/>
<evidence type="ECO:0000256" key="2">
    <source>
        <dbReference type="ARBA" id="ARBA00023239"/>
    </source>
</evidence>
<evidence type="ECO:0000313" key="5">
    <source>
        <dbReference type="Proteomes" id="UP000650511"/>
    </source>
</evidence>
<evidence type="ECO:0000259" key="3">
    <source>
        <dbReference type="SMART" id="SM01007"/>
    </source>
</evidence>
<dbReference type="SMART" id="SM01007">
    <property type="entry name" value="Aldolase_II"/>
    <property type="match status" value="1"/>
</dbReference>
<dbReference type="GO" id="GO:0005829">
    <property type="term" value="C:cytosol"/>
    <property type="evidence" value="ECO:0007669"/>
    <property type="project" value="TreeGrafter"/>
</dbReference>
<dbReference type="InterPro" id="IPR001303">
    <property type="entry name" value="Aldolase_II/adducin_N"/>
</dbReference>
<dbReference type="Gene3D" id="3.40.225.10">
    <property type="entry name" value="Class II aldolase/adducin N-terminal domain"/>
    <property type="match status" value="1"/>
</dbReference>
<accession>A0A8J3A912</accession>
<dbReference type="InterPro" id="IPR050197">
    <property type="entry name" value="Aldolase_class_II_sugar_metab"/>
</dbReference>
<dbReference type="RefSeq" id="WP_130648061.1">
    <property type="nucleotide sequence ID" value="NZ_BMHA01000009.1"/>
</dbReference>
<feature type="domain" description="Class II aldolase/adducin N-terminal" evidence="3">
    <location>
        <begin position="10"/>
        <end position="186"/>
    </location>
</feature>
<dbReference type="GO" id="GO:0016832">
    <property type="term" value="F:aldehyde-lyase activity"/>
    <property type="evidence" value="ECO:0007669"/>
    <property type="project" value="TreeGrafter"/>
</dbReference>
<evidence type="ECO:0000256" key="1">
    <source>
        <dbReference type="ARBA" id="ARBA00022723"/>
    </source>
</evidence>
<dbReference type="GO" id="GO:0019323">
    <property type="term" value="P:pentose catabolic process"/>
    <property type="evidence" value="ECO:0007669"/>
    <property type="project" value="TreeGrafter"/>
</dbReference>
<dbReference type="Pfam" id="PF00596">
    <property type="entry name" value="Aldolase_II"/>
    <property type="match status" value="1"/>
</dbReference>
<comment type="caution">
    <text evidence="4">The sequence shown here is derived from an EMBL/GenBank/DDBJ whole genome shotgun (WGS) entry which is preliminary data.</text>
</comment>
<proteinExistence type="predicted"/>
<reference evidence="4" key="1">
    <citation type="journal article" date="2014" name="Int. J. Syst. Evol. Microbiol.">
        <title>Complete genome sequence of Corynebacterium casei LMG S-19264T (=DSM 44701T), isolated from a smear-ripened cheese.</title>
        <authorList>
            <consortium name="US DOE Joint Genome Institute (JGI-PGF)"/>
            <person name="Walter F."/>
            <person name="Albersmeier A."/>
            <person name="Kalinowski J."/>
            <person name="Ruckert C."/>
        </authorList>
    </citation>
    <scope>NUCLEOTIDE SEQUENCE</scope>
    <source>
        <strain evidence="4">CGMCC 1.14988</strain>
    </source>
</reference>
<dbReference type="PANTHER" id="PTHR22789">
    <property type="entry name" value="FUCULOSE PHOSPHATE ALDOLASE"/>
    <property type="match status" value="1"/>
</dbReference>
<dbReference type="InterPro" id="IPR036409">
    <property type="entry name" value="Aldolase_II/adducin_N_sf"/>
</dbReference>
<protein>
    <submittedName>
        <fullName evidence="4">Class II aldolase</fullName>
    </submittedName>
</protein>
<reference evidence="4" key="2">
    <citation type="submission" date="2020-09" db="EMBL/GenBank/DDBJ databases">
        <authorList>
            <person name="Sun Q."/>
            <person name="Zhou Y."/>
        </authorList>
    </citation>
    <scope>NUCLEOTIDE SEQUENCE</scope>
    <source>
        <strain evidence="4">CGMCC 1.14988</strain>
    </source>
</reference>